<feature type="region of interest" description="Disordered" evidence="1">
    <location>
        <begin position="55"/>
        <end position="221"/>
    </location>
</feature>
<evidence type="ECO:0000313" key="2">
    <source>
        <dbReference type="EMBL" id="KIY44469.1"/>
    </source>
</evidence>
<name>A0A0D7A271_9AGAR</name>
<proteinExistence type="predicted"/>
<protein>
    <submittedName>
        <fullName evidence="2">Uncharacterized protein</fullName>
    </submittedName>
</protein>
<accession>A0A0D7A271</accession>
<feature type="compositionally biased region" description="Low complexity" evidence="1">
    <location>
        <begin position="194"/>
        <end position="205"/>
    </location>
</feature>
<dbReference type="EMBL" id="KN882092">
    <property type="protein sequence ID" value="KIY44469.1"/>
    <property type="molecule type" value="Genomic_DNA"/>
</dbReference>
<dbReference type="AlphaFoldDB" id="A0A0D7A271"/>
<gene>
    <name evidence="2" type="ORF">FISHEDRAFT_77660</name>
</gene>
<evidence type="ECO:0000256" key="1">
    <source>
        <dbReference type="SAM" id="MobiDB-lite"/>
    </source>
</evidence>
<feature type="compositionally biased region" description="Basic and acidic residues" evidence="1">
    <location>
        <begin position="60"/>
        <end position="71"/>
    </location>
</feature>
<feature type="compositionally biased region" description="Polar residues" evidence="1">
    <location>
        <begin position="174"/>
        <end position="183"/>
    </location>
</feature>
<sequence length="244" mass="26455">MRMPEPVRMPEPEVGMRSPQRVPVPAFVLEEDEPARNAAAARAVGFELDSMLAQFPSNPYRKDSLKPDQSPEQRSSSPLAPPEAPFARPQPVLDMARVPSIDPPQYSPPRSPVIARSNLSGGSNNRQSSLFSGSQPSRPAFTRPGGTGPLPQGSRTISAAAFKRPAARRDSVGSAEQQSNIDSTPPLHFQKRVSSGQPAQASSSPWARTTLPLPPHETTDDEEFDYVGAYSQDSQYVRDDAGLR</sequence>
<feature type="compositionally biased region" description="Polar residues" evidence="1">
    <location>
        <begin position="117"/>
        <end position="137"/>
    </location>
</feature>
<evidence type="ECO:0000313" key="3">
    <source>
        <dbReference type="Proteomes" id="UP000054144"/>
    </source>
</evidence>
<dbReference type="Proteomes" id="UP000054144">
    <property type="component" value="Unassembled WGS sequence"/>
</dbReference>
<reference evidence="2 3" key="1">
    <citation type="journal article" date="2015" name="Fungal Genet. Biol.">
        <title>Evolution of novel wood decay mechanisms in Agaricales revealed by the genome sequences of Fistulina hepatica and Cylindrobasidium torrendii.</title>
        <authorList>
            <person name="Floudas D."/>
            <person name="Held B.W."/>
            <person name="Riley R."/>
            <person name="Nagy L.G."/>
            <person name="Koehler G."/>
            <person name="Ransdell A.S."/>
            <person name="Younus H."/>
            <person name="Chow J."/>
            <person name="Chiniquy J."/>
            <person name="Lipzen A."/>
            <person name="Tritt A."/>
            <person name="Sun H."/>
            <person name="Haridas S."/>
            <person name="LaButti K."/>
            <person name="Ohm R.A."/>
            <person name="Kues U."/>
            <person name="Blanchette R.A."/>
            <person name="Grigoriev I.V."/>
            <person name="Minto R.E."/>
            <person name="Hibbett D.S."/>
        </authorList>
    </citation>
    <scope>NUCLEOTIDE SEQUENCE [LARGE SCALE GENOMIC DNA]</scope>
    <source>
        <strain evidence="2 3">ATCC 64428</strain>
    </source>
</reference>
<keyword evidence="3" id="KW-1185">Reference proteome</keyword>
<organism evidence="2 3">
    <name type="scientific">Fistulina hepatica ATCC 64428</name>
    <dbReference type="NCBI Taxonomy" id="1128425"/>
    <lineage>
        <taxon>Eukaryota</taxon>
        <taxon>Fungi</taxon>
        <taxon>Dikarya</taxon>
        <taxon>Basidiomycota</taxon>
        <taxon>Agaricomycotina</taxon>
        <taxon>Agaricomycetes</taxon>
        <taxon>Agaricomycetidae</taxon>
        <taxon>Agaricales</taxon>
        <taxon>Fistulinaceae</taxon>
        <taxon>Fistulina</taxon>
    </lineage>
</organism>
<feature type="compositionally biased region" description="Pro residues" evidence="1">
    <location>
        <begin position="101"/>
        <end position="111"/>
    </location>
</feature>